<evidence type="ECO:0000256" key="8">
    <source>
        <dbReference type="SAM" id="MobiDB-lite"/>
    </source>
</evidence>
<dbReference type="EMBL" id="CP070619">
    <property type="protein sequence ID" value="QSE94864.1"/>
    <property type="molecule type" value="Genomic_DNA"/>
</dbReference>
<feature type="transmembrane region" description="Helical" evidence="7">
    <location>
        <begin position="144"/>
        <end position="173"/>
    </location>
</feature>
<reference evidence="10 11" key="2">
    <citation type="journal article" date="2022" name="Arch. Microbiol.">
        <title>Rhodococcus pseudokoreensis sp. nov. isolated from the rhizosphere of young M26 apple rootstocks.</title>
        <authorList>
            <person name="Kampfer P."/>
            <person name="Glaeser S.P."/>
            <person name="Blom J."/>
            <person name="Wolf J."/>
            <person name="Benning S."/>
            <person name="Schloter M."/>
            <person name="Neumann-Schaal M."/>
        </authorList>
    </citation>
    <scope>NUCLEOTIDE SEQUENCE [LARGE SCALE GENOMIC DNA]</scope>
    <source>
        <strain evidence="10 11">R79</strain>
    </source>
</reference>
<feature type="transmembrane region" description="Helical" evidence="7">
    <location>
        <begin position="266"/>
        <end position="288"/>
    </location>
</feature>
<dbReference type="PANTHER" id="PTHR43386:SF25">
    <property type="entry name" value="PEPTIDE ABC TRANSPORTER PERMEASE PROTEIN"/>
    <property type="match status" value="1"/>
</dbReference>
<dbReference type="PROSITE" id="PS50928">
    <property type="entry name" value="ABC_TM1"/>
    <property type="match status" value="1"/>
</dbReference>
<sequence>MTAVEQLDVPVHRSDTEPAVGTESPRRPRAPRRRRPRWDITLAVVVVAVALAWALFPSWFTSIDPTAATPSLKLRGPSLEHLFGTDYLGRDMFSRVIYGARHSLTGSFIAVAVGLVLGSLTGLLAGAFGGLVDTVLMRVVDVLLAVPSFLLAVTIVVVLGFGTVNAALAVGLASSATFARLIRTEVLTVRSSLYVEAAISAGSRFGAILWRHILPNSTGTVLSLAALQFGTAILAIASLGFLGFGAQPPSSEWGLLVSEGRNYIASRYWLTLFPGLAIVAVVLAANRISHYLGERRRP</sequence>
<keyword evidence="4 7" id="KW-0812">Transmembrane</keyword>
<comment type="subcellular location">
    <subcellularLocation>
        <location evidence="1 7">Cell membrane</location>
        <topology evidence="1 7">Multi-pass membrane protein</topology>
    </subcellularLocation>
</comment>
<feature type="transmembrane region" description="Helical" evidence="7">
    <location>
        <begin position="108"/>
        <end position="132"/>
    </location>
</feature>
<evidence type="ECO:0000256" key="5">
    <source>
        <dbReference type="ARBA" id="ARBA00022989"/>
    </source>
</evidence>
<feature type="region of interest" description="Disordered" evidence="8">
    <location>
        <begin position="1"/>
        <end position="32"/>
    </location>
</feature>
<evidence type="ECO:0000256" key="7">
    <source>
        <dbReference type="RuleBase" id="RU363032"/>
    </source>
</evidence>
<gene>
    <name evidence="10" type="ORF">JWS13_42795</name>
</gene>
<feature type="transmembrane region" description="Helical" evidence="7">
    <location>
        <begin position="222"/>
        <end position="246"/>
    </location>
</feature>
<dbReference type="InterPro" id="IPR000515">
    <property type="entry name" value="MetI-like"/>
</dbReference>
<dbReference type="InterPro" id="IPR035906">
    <property type="entry name" value="MetI-like_sf"/>
</dbReference>
<comment type="similarity">
    <text evidence="7">Belongs to the binding-protein-dependent transport system permease family.</text>
</comment>
<evidence type="ECO:0000313" key="11">
    <source>
        <dbReference type="Proteomes" id="UP000662986"/>
    </source>
</evidence>
<keyword evidence="2 7" id="KW-0813">Transport</keyword>
<dbReference type="Pfam" id="PF00528">
    <property type="entry name" value="BPD_transp_1"/>
    <property type="match status" value="1"/>
</dbReference>
<keyword evidence="6 7" id="KW-0472">Membrane</keyword>
<dbReference type="Gene3D" id="1.10.3720.10">
    <property type="entry name" value="MetI-like"/>
    <property type="match status" value="1"/>
</dbReference>
<dbReference type="PANTHER" id="PTHR43386">
    <property type="entry name" value="OLIGOPEPTIDE TRANSPORT SYSTEM PERMEASE PROTEIN APPC"/>
    <property type="match status" value="1"/>
</dbReference>
<dbReference type="Proteomes" id="UP000662986">
    <property type="component" value="Chromosome"/>
</dbReference>
<keyword evidence="5 7" id="KW-1133">Transmembrane helix</keyword>
<dbReference type="RefSeq" id="WP_206011124.1">
    <property type="nucleotide sequence ID" value="NZ_CP070619.1"/>
</dbReference>
<protein>
    <submittedName>
        <fullName evidence="10">ABC transporter permease</fullName>
    </submittedName>
</protein>
<accession>A0A974WBU2</accession>
<reference evidence="10 11" key="1">
    <citation type="journal article" date="2021" name="Microbiol. Resour. Announc.">
        <title>Complete Genome Sequences of Two Rhodococcus sp. Strains with Large and Linear Chromosomes, Isolated from Apple Rhizosphere.</title>
        <authorList>
            <person name="Benning S."/>
            <person name="Brugnone N."/>
            <person name="Siani R."/>
            <person name="Kublik S."/>
            <person name="Schloter M."/>
            <person name="Rad V."/>
        </authorList>
    </citation>
    <scope>NUCLEOTIDE SEQUENCE [LARGE SCALE GENOMIC DNA]</scope>
    <source>
        <strain evidence="10 11">R79</strain>
    </source>
</reference>
<evidence type="ECO:0000256" key="6">
    <source>
        <dbReference type="ARBA" id="ARBA00023136"/>
    </source>
</evidence>
<keyword evidence="11" id="KW-1185">Reference proteome</keyword>
<dbReference type="CDD" id="cd06261">
    <property type="entry name" value="TM_PBP2"/>
    <property type="match status" value="1"/>
</dbReference>
<dbReference type="SUPFAM" id="SSF161098">
    <property type="entry name" value="MetI-like"/>
    <property type="match status" value="1"/>
</dbReference>
<evidence type="ECO:0000256" key="1">
    <source>
        <dbReference type="ARBA" id="ARBA00004651"/>
    </source>
</evidence>
<evidence type="ECO:0000256" key="3">
    <source>
        <dbReference type="ARBA" id="ARBA00022475"/>
    </source>
</evidence>
<evidence type="ECO:0000259" key="9">
    <source>
        <dbReference type="PROSITE" id="PS50928"/>
    </source>
</evidence>
<keyword evidence="3" id="KW-1003">Cell membrane</keyword>
<dbReference type="InterPro" id="IPR050366">
    <property type="entry name" value="BP-dependent_transpt_permease"/>
</dbReference>
<name>A0A974WBU2_9NOCA</name>
<proteinExistence type="inferred from homology"/>
<feature type="domain" description="ABC transmembrane type-1" evidence="9">
    <location>
        <begin position="100"/>
        <end position="289"/>
    </location>
</feature>
<feature type="transmembrane region" description="Helical" evidence="7">
    <location>
        <begin position="36"/>
        <end position="56"/>
    </location>
</feature>
<evidence type="ECO:0000313" key="10">
    <source>
        <dbReference type="EMBL" id="QSE94864.1"/>
    </source>
</evidence>
<feature type="transmembrane region" description="Helical" evidence="7">
    <location>
        <begin position="193"/>
        <end position="210"/>
    </location>
</feature>
<evidence type="ECO:0000256" key="4">
    <source>
        <dbReference type="ARBA" id="ARBA00022692"/>
    </source>
</evidence>
<evidence type="ECO:0000256" key="2">
    <source>
        <dbReference type="ARBA" id="ARBA00022448"/>
    </source>
</evidence>
<organism evidence="10 11">
    <name type="scientific">Rhodococcus pseudokoreensis</name>
    <dbReference type="NCBI Taxonomy" id="2811421"/>
    <lineage>
        <taxon>Bacteria</taxon>
        <taxon>Bacillati</taxon>
        <taxon>Actinomycetota</taxon>
        <taxon>Actinomycetes</taxon>
        <taxon>Mycobacteriales</taxon>
        <taxon>Nocardiaceae</taxon>
        <taxon>Rhodococcus</taxon>
    </lineage>
</organism>